<evidence type="ECO:0000259" key="4">
    <source>
        <dbReference type="Pfam" id="PF00891"/>
    </source>
</evidence>
<reference evidence="5 6" key="1">
    <citation type="submission" date="2016-04" db="EMBL/GenBank/DDBJ databases">
        <title>A degradative enzymes factory behind the ericoid mycorrhizal symbiosis.</title>
        <authorList>
            <consortium name="DOE Joint Genome Institute"/>
            <person name="Martino E."/>
            <person name="Morin E."/>
            <person name="Grelet G."/>
            <person name="Kuo A."/>
            <person name="Kohler A."/>
            <person name="Daghino S."/>
            <person name="Barry K."/>
            <person name="Choi C."/>
            <person name="Cichocki N."/>
            <person name="Clum A."/>
            <person name="Copeland A."/>
            <person name="Hainaut M."/>
            <person name="Haridas S."/>
            <person name="Labutti K."/>
            <person name="Lindquist E."/>
            <person name="Lipzen A."/>
            <person name="Khouja H.-R."/>
            <person name="Murat C."/>
            <person name="Ohm R."/>
            <person name="Olson A."/>
            <person name="Spatafora J."/>
            <person name="Veneault-Fourrey C."/>
            <person name="Henrissat B."/>
            <person name="Grigoriev I."/>
            <person name="Martin F."/>
            <person name="Perotto S."/>
        </authorList>
    </citation>
    <scope>NUCLEOTIDE SEQUENCE [LARGE SCALE GENOMIC DNA]</scope>
    <source>
        <strain evidence="5 6">E</strain>
    </source>
</reference>
<protein>
    <submittedName>
        <fullName evidence="5">S-adenosyl-L-methionine-dependent methyltransferase</fullName>
    </submittedName>
</protein>
<dbReference type="Pfam" id="PF00891">
    <property type="entry name" value="Methyltransf_2"/>
    <property type="match status" value="1"/>
</dbReference>
<dbReference type="SUPFAM" id="SSF53335">
    <property type="entry name" value="S-adenosyl-L-methionine-dependent methyltransferases"/>
    <property type="match status" value="1"/>
</dbReference>
<dbReference type="STRING" id="1095630.A0A2J6TDA8"/>
<dbReference type="PANTHER" id="PTHR43712">
    <property type="entry name" value="PUTATIVE (AFU_ORTHOLOGUE AFUA_4G14580)-RELATED"/>
    <property type="match status" value="1"/>
</dbReference>
<evidence type="ECO:0000313" key="6">
    <source>
        <dbReference type="Proteomes" id="UP000235371"/>
    </source>
</evidence>
<dbReference type="PANTHER" id="PTHR43712:SF5">
    <property type="entry name" value="O-METHYLTRANSFERASE ASQN-RELATED"/>
    <property type="match status" value="1"/>
</dbReference>
<dbReference type="Gene3D" id="3.40.50.150">
    <property type="entry name" value="Vaccinia Virus protein VP39"/>
    <property type="match status" value="1"/>
</dbReference>
<dbReference type="GeneID" id="36596565"/>
<evidence type="ECO:0000313" key="5">
    <source>
        <dbReference type="EMBL" id="PMD61001.1"/>
    </source>
</evidence>
<keyword evidence="2 5" id="KW-0808">Transferase</keyword>
<dbReference type="PROSITE" id="PS51683">
    <property type="entry name" value="SAM_OMT_II"/>
    <property type="match status" value="1"/>
</dbReference>
<evidence type="ECO:0000256" key="2">
    <source>
        <dbReference type="ARBA" id="ARBA00022679"/>
    </source>
</evidence>
<keyword evidence="6" id="KW-1185">Reference proteome</keyword>
<accession>A0A2J6TDA8</accession>
<proteinExistence type="predicted"/>
<keyword evidence="1 5" id="KW-0489">Methyltransferase</keyword>
<organism evidence="5 6">
    <name type="scientific">Hyaloscypha bicolor E</name>
    <dbReference type="NCBI Taxonomy" id="1095630"/>
    <lineage>
        <taxon>Eukaryota</taxon>
        <taxon>Fungi</taxon>
        <taxon>Dikarya</taxon>
        <taxon>Ascomycota</taxon>
        <taxon>Pezizomycotina</taxon>
        <taxon>Leotiomycetes</taxon>
        <taxon>Helotiales</taxon>
        <taxon>Hyaloscyphaceae</taxon>
        <taxon>Hyaloscypha</taxon>
        <taxon>Hyaloscypha bicolor</taxon>
    </lineage>
</organism>
<gene>
    <name evidence="5" type="ORF">K444DRAFT_720713</name>
</gene>
<dbReference type="InterPro" id="IPR029063">
    <property type="entry name" value="SAM-dependent_MTases_sf"/>
</dbReference>
<dbReference type="EMBL" id="KZ613787">
    <property type="protein sequence ID" value="PMD61001.1"/>
    <property type="molecule type" value="Genomic_DNA"/>
</dbReference>
<dbReference type="InterPro" id="IPR016461">
    <property type="entry name" value="COMT-like"/>
</dbReference>
<dbReference type="OrthoDB" id="1606438at2759"/>
<feature type="domain" description="O-methyltransferase C-terminal" evidence="4">
    <location>
        <begin position="225"/>
        <end position="385"/>
    </location>
</feature>
<dbReference type="InterPro" id="IPR001077">
    <property type="entry name" value="COMT_C"/>
</dbReference>
<name>A0A2J6TDA8_9HELO</name>
<dbReference type="InParanoid" id="A0A2J6TDA8"/>
<dbReference type="GO" id="GO:0008171">
    <property type="term" value="F:O-methyltransferase activity"/>
    <property type="evidence" value="ECO:0007669"/>
    <property type="project" value="InterPro"/>
</dbReference>
<sequence length="416" mass="46764">MSMNLREYAAHVFAHAEKLQSFLDSHGEKLGFEADARPSRHFPQELQESRVALMSACQTMYDLVEGAESTMLWSPLAAIHDVGAYKLLYHYRLWELVPEHGTISYEAMANPLKLEVKRLTTYVRHLITRRIFLEPEPNRVGHSAASLFLARNEGSQCWLGACTDDMPEAIQALPETYDIHGLVLDTKLSPFNIARKDNSMGAMALVLSDKQRGPRYSKGLGWVATTESCSSEIILDSYPWEQFGLVVDVGGGDGNFSFSLARRYPKMRCIIQDIAAQASYFKAPADIAHQLEYQVHDIFTPQKVQADLYVFRIVLHVFSDDEQAAALLRNVLPAMKETSRIVLVDMVLDPNYPIAWAHKQAVCNSQMTDLVGKDRTAEDWAEVVRLASPDLELGRIFSAAGRTWSTIEIVRKGTQL</sequence>
<dbReference type="AlphaFoldDB" id="A0A2J6TDA8"/>
<dbReference type="RefSeq" id="XP_024737905.1">
    <property type="nucleotide sequence ID" value="XM_024888489.1"/>
</dbReference>
<evidence type="ECO:0000256" key="1">
    <source>
        <dbReference type="ARBA" id="ARBA00022603"/>
    </source>
</evidence>
<keyword evidence="3" id="KW-0949">S-adenosyl-L-methionine</keyword>
<dbReference type="GO" id="GO:0032259">
    <property type="term" value="P:methylation"/>
    <property type="evidence" value="ECO:0007669"/>
    <property type="project" value="UniProtKB-KW"/>
</dbReference>
<evidence type="ECO:0000256" key="3">
    <source>
        <dbReference type="ARBA" id="ARBA00022691"/>
    </source>
</evidence>
<dbReference type="Proteomes" id="UP000235371">
    <property type="component" value="Unassembled WGS sequence"/>
</dbReference>